<sequence length="156" mass="16283">MDDRPEPATAAPGLRGYDSFAAGETGSLGTVPIERDEVVAFASAWDPQPFHLDEAAGRASPLGGHAASGWHTASLLMRQLVDHLLAGAKSMGSGAVTDLKWAKPVLVGDVLAGTYAVKEVRPSSRGDRGYVETAFAVTNQHGDTVLTMNATLIVGR</sequence>
<evidence type="ECO:0000313" key="2">
    <source>
        <dbReference type="EMBL" id="TDP85526.1"/>
    </source>
</evidence>
<accession>A0A4R6RIR1</accession>
<dbReference type="InterPro" id="IPR029069">
    <property type="entry name" value="HotDog_dom_sf"/>
</dbReference>
<dbReference type="EMBL" id="SNXY01000007">
    <property type="protein sequence ID" value="TDP85526.1"/>
    <property type="molecule type" value="Genomic_DNA"/>
</dbReference>
<dbReference type="CDD" id="cd03454">
    <property type="entry name" value="YdeM"/>
    <property type="match status" value="1"/>
</dbReference>
<comment type="caution">
    <text evidence="2">The sequence shown here is derived from an EMBL/GenBank/DDBJ whole genome shotgun (WGS) entry which is preliminary data.</text>
</comment>
<dbReference type="Proteomes" id="UP000294547">
    <property type="component" value="Unassembled WGS sequence"/>
</dbReference>
<organism evidence="2 3">
    <name type="scientific">Oharaeibacter diazotrophicus</name>
    <dbReference type="NCBI Taxonomy" id="1920512"/>
    <lineage>
        <taxon>Bacteria</taxon>
        <taxon>Pseudomonadati</taxon>
        <taxon>Pseudomonadota</taxon>
        <taxon>Alphaproteobacteria</taxon>
        <taxon>Hyphomicrobiales</taxon>
        <taxon>Pleomorphomonadaceae</taxon>
        <taxon>Oharaeibacter</taxon>
    </lineage>
</organism>
<evidence type="ECO:0000313" key="3">
    <source>
        <dbReference type="Proteomes" id="UP000294547"/>
    </source>
</evidence>
<reference evidence="2 3" key="1">
    <citation type="submission" date="2019-03" db="EMBL/GenBank/DDBJ databases">
        <title>Genomic Encyclopedia of Type Strains, Phase IV (KMG-IV): sequencing the most valuable type-strain genomes for metagenomic binning, comparative biology and taxonomic classification.</title>
        <authorList>
            <person name="Goeker M."/>
        </authorList>
    </citation>
    <scope>NUCLEOTIDE SEQUENCE [LARGE SCALE GENOMIC DNA]</scope>
    <source>
        <strain evidence="2 3">DSM 102969</strain>
    </source>
</reference>
<dbReference type="PANTHER" id="PTHR43664:SF1">
    <property type="entry name" value="BETA-METHYLMALYL-COA DEHYDRATASE"/>
    <property type="match status" value="1"/>
</dbReference>
<gene>
    <name evidence="2" type="ORF">EDD54_2380</name>
</gene>
<dbReference type="Pfam" id="PF01575">
    <property type="entry name" value="MaoC_dehydratas"/>
    <property type="match status" value="1"/>
</dbReference>
<dbReference type="InterPro" id="IPR052342">
    <property type="entry name" value="MCH/BMMD"/>
</dbReference>
<dbReference type="AlphaFoldDB" id="A0A4R6RIR1"/>
<dbReference type="RefSeq" id="WP_126541365.1">
    <property type="nucleotide sequence ID" value="NZ_BSPM01000004.1"/>
</dbReference>
<dbReference type="PANTHER" id="PTHR43664">
    <property type="entry name" value="MONOAMINE OXIDASE-RELATED"/>
    <property type="match status" value="1"/>
</dbReference>
<dbReference type="SUPFAM" id="SSF54637">
    <property type="entry name" value="Thioesterase/thiol ester dehydrase-isomerase"/>
    <property type="match status" value="1"/>
</dbReference>
<evidence type="ECO:0000259" key="1">
    <source>
        <dbReference type="Pfam" id="PF01575"/>
    </source>
</evidence>
<keyword evidence="3" id="KW-1185">Reference proteome</keyword>
<dbReference type="InterPro" id="IPR002539">
    <property type="entry name" value="MaoC-like_dom"/>
</dbReference>
<feature type="domain" description="MaoC-like" evidence="1">
    <location>
        <begin position="30"/>
        <end position="124"/>
    </location>
</feature>
<protein>
    <submittedName>
        <fullName evidence="2">Acyl dehydratase</fullName>
    </submittedName>
</protein>
<name>A0A4R6RIR1_9HYPH</name>
<dbReference type="Gene3D" id="3.10.129.10">
    <property type="entry name" value="Hotdog Thioesterase"/>
    <property type="match status" value="1"/>
</dbReference>
<proteinExistence type="predicted"/>
<dbReference type="OrthoDB" id="9797938at2"/>